<keyword evidence="1" id="KW-0472">Membrane</keyword>
<evidence type="ECO:0000313" key="3">
    <source>
        <dbReference type="Proteomes" id="UP001335665"/>
    </source>
</evidence>
<gene>
    <name evidence="2" type="ORF">PS396_06685</name>
</gene>
<dbReference type="RefSeq" id="WP_331193235.1">
    <property type="nucleotide sequence ID" value="NZ_JAQSEO010000013.1"/>
</dbReference>
<dbReference type="EMBL" id="JAQSFA010000015">
    <property type="protein sequence ID" value="MEE6701479.1"/>
    <property type="molecule type" value="Genomic_DNA"/>
</dbReference>
<feature type="transmembrane region" description="Helical" evidence="1">
    <location>
        <begin position="6"/>
        <end position="25"/>
    </location>
</feature>
<dbReference type="Proteomes" id="UP001335665">
    <property type="component" value="Unassembled WGS sequence"/>
</dbReference>
<keyword evidence="3" id="KW-1185">Reference proteome</keyword>
<evidence type="ECO:0000256" key="1">
    <source>
        <dbReference type="SAM" id="Phobius"/>
    </source>
</evidence>
<evidence type="ECO:0000313" key="2">
    <source>
        <dbReference type="EMBL" id="MEE6701479.1"/>
    </source>
</evidence>
<name>A0ABU7STX1_9LACO</name>
<sequence>MLMLEICLPLLVIVGCLLIGLIVDLKNGDKVFRQYYQGRHGRKKRMK</sequence>
<proteinExistence type="predicted"/>
<reference evidence="2 3" key="1">
    <citation type="submission" date="2023-02" db="EMBL/GenBank/DDBJ databases">
        <title>The predominant lactic acid bacteria and yeasts involved in the spontaneous fermentation of millet during the production of the traditional porridge Hausa koko in Ghana.</title>
        <authorList>
            <person name="Atter A."/>
            <person name="Diaz M."/>
        </authorList>
    </citation>
    <scope>NUCLEOTIDE SEQUENCE [LARGE SCALE GENOMIC DNA]</scope>
    <source>
        <strain evidence="2 3">FI11552</strain>
    </source>
</reference>
<protein>
    <submittedName>
        <fullName evidence="2">Uncharacterized protein</fullName>
    </submittedName>
</protein>
<accession>A0ABU7STX1</accession>
<keyword evidence="1" id="KW-1133">Transmembrane helix</keyword>
<comment type="caution">
    <text evidence="2">The sequence shown here is derived from an EMBL/GenBank/DDBJ whole genome shotgun (WGS) entry which is preliminary data.</text>
</comment>
<keyword evidence="1" id="KW-0812">Transmembrane</keyword>
<organism evidence="2 3">
    <name type="scientific">Limosilactobacillus pontis</name>
    <dbReference type="NCBI Taxonomy" id="35787"/>
    <lineage>
        <taxon>Bacteria</taxon>
        <taxon>Bacillati</taxon>
        <taxon>Bacillota</taxon>
        <taxon>Bacilli</taxon>
        <taxon>Lactobacillales</taxon>
        <taxon>Lactobacillaceae</taxon>
        <taxon>Limosilactobacillus</taxon>
    </lineage>
</organism>